<keyword evidence="1" id="KW-0812">Transmembrane</keyword>
<dbReference type="AlphaFoldDB" id="A0A0C9THG3"/>
<sequence>MVSTVLGVLILARNGDRTQYLQDPYTYAPSFTESTALGAVEYFQLGSYLKSTYLDSSFPLHILDMPLDPSHPIPPNRVHVHAKPGGEGAAIFDSGIALLQGMFPPTPLNKVPLANGTTVIAPLGGYQYVPVEMATEGGDRVFEPWINCKAFKKHVAEVYASDKFKETVKDAQPFFGSVHDYMFGMPTTLEESARGFANYKEDAVFSDKDLGGIGNLAGRIILSPIIKALERIAFDDDPLRACSLRLATTPSFHSSTSNFASALSFELVRGPAPEMRDFVRVKFKNGTHDGEFQTLHIFGHREEMVPVTEFFYWLERHAISDERRWSSACSTSWFLFEVGASITSESTSMPVLFAIFSLFAFCLFALSAFVRHSLSKRTKQREVMTETEEHDPFINEKSRLLPM</sequence>
<evidence type="ECO:0000256" key="1">
    <source>
        <dbReference type="SAM" id="Phobius"/>
    </source>
</evidence>
<evidence type="ECO:0000313" key="3">
    <source>
        <dbReference type="Proteomes" id="UP000053647"/>
    </source>
</evidence>
<dbReference type="InterPro" id="IPR029033">
    <property type="entry name" value="His_PPase_superfam"/>
</dbReference>
<keyword evidence="1" id="KW-1133">Transmembrane helix</keyword>
<gene>
    <name evidence="2" type="ORF">PAXINDRAFT_173478</name>
</gene>
<dbReference type="HOGENOM" id="CLU_023111_2_1_1"/>
<dbReference type="OrthoDB" id="258392at2759"/>
<evidence type="ECO:0000313" key="2">
    <source>
        <dbReference type="EMBL" id="KIJ07452.1"/>
    </source>
</evidence>
<accession>A0A0C9THG3</accession>
<feature type="transmembrane region" description="Helical" evidence="1">
    <location>
        <begin position="351"/>
        <end position="370"/>
    </location>
</feature>
<name>A0A0C9THG3_PAXIN</name>
<dbReference type="SUPFAM" id="SSF53254">
    <property type="entry name" value="Phosphoglycerate mutase-like"/>
    <property type="match status" value="1"/>
</dbReference>
<protein>
    <submittedName>
        <fullName evidence="2">Unplaced genomic scaffold PAXINscaffold_564, whole genome shotgun sequence</fullName>
    </submittedName>
</protein>
<keyword evidence="1" id="KW-0472">Membrane</keyword>
<organism evidence="2 3">
    <name type="scientific">Paxillus involutus ATCC 200175</name>
    <dbReference type="NCBI Taxonomy" id="664439"/>
    <lineage>
        <taxon>Eukaryota</taxon>
        <taxon>Fungi</taxon>
        <taxon>Dikarya</taxon>
        <taxon>Basidiomycota</taxon>
        <taxon>Agaricomycotina</taxon>
        <taxon>Agaricomycetes</taxon>
        <taxon>Agaricomycetidae</taxon>
        <taxon>Boletales</taxon>
        <taxon>Paxilineae</taxon>
        <taxon>Paxillaceae</taxon>
        <taxon>Paxillus</taxon>
    </lineage>
</organism>
<dbReference type="EMBL" id="KN819886">
    <property type="protein sequence ID" value="KIJ07452.1"/>
    <property type="molecule type" value="Genomic_DNA"/>
</dbReference>
<dbReference type="Proteomes" id="UP000053647">
    <property type="component" value="Unassembled WGS sequence"/>
</dbReference>
<reference evidence="2 3" key="1">
    <citation type="submission" date="2014-06" db="EMBL/GenBank/DDBJ databases">
        <authorList>
            <consortium name="DOE Joint Genome Institute"/>
            <person name="Kuo A."/>
            <person name="Kohler A."/>
            <person name="Nagy L.G."/>
            <person name="Floudas D."/>
            <person name="Copeland A."/>
            <person name="Barry K.W."/>
            <person name="Cichocki N."/>
            <person name="Veneault-Fourrey C."/>
            <person name="LaButti K."/>
            <person name="Lindquist E.A."/>
            <person name="Lipzen A."/>
            <person name="Lundell T."/>
            <person name="Morin E."/>
            <person name="Murat C."/>
            <person name="Sun H."/>
            <person name="Tunlid A."/>
            <person name="Henrissat B."/>
            <person name="Grigoriev I.V."/>
            <person name="Hibbett D.S."/>
            <person name="Martin F."/>
            <person name="Nordberg H.P."/>
            <person name="Cantor M.N."/>
            <person name="Hua S.X."/>
        </authorList>
    </citation>
    <scope>NUCLEOTIDE SEQUENCE [LARGE SCALE GENOMIC DNA]</scope>
    <source>
        <strain evidence="2 3">ATCC 200175</strain>
    </source>
</reference>
<proteinExistence type="predicted"/>
<reference evidence="3" key="2">
    <citation type="submission" date="2015-01" db="EMBL/GenBank/DDBJ databases">
        <title>Evolutionary Origins and Diversification of the Mycorrhizal Mutualists.</title>
        <authorList>
            <consortium name="DOE Joint Genome Institute"/>
            <consortium name="Mycorrhizal Genomics Consortium"/>
            <person name="Kohler A."/>
            <person name="Kuo A."/>
            <person name="Nagy L.G."/>
            <person name="Floudas D."/>
            <person name="Copeland A."/>
            <person name="Barry K.W."/>
            <person name="Cichocki N."/>
            <person name="Veneault-Fourrey C."/>
            <person name="LaButti K."/>
            <person name="Lindquist E.A."/>
            <person name="Lipzen A."/>
            <person name="Lundell T."/>
            <person name="Morin E."/>
            <person name="Murat C."/>
            <person name="Riley R."/>
            <person name="Ohm R."/>
            <person name="Sun H."/>
            <person name="Tunlid A."/>
            <person name="Henrissat B."/>
            <person name="Grigoriev I.V."/>
            <person name="Hibbett D.S."/>
            <person name="Martin F."/>
        </authorList>
    </citation>
    <scope>NUCLEOTIDE SEQUENCE [LARGE SCALE GENOMIC DNA]</scope>
    <source>
        <strain evidence="3">ATCC 200175</strain>
    </source>
</reference>
<keyword evidence="3" id="KW-1185">Reference proteome</keyword>
<dbReference type="Gene3D" id="3.40.50.1240">
    <property type="entry name" value="Phosphoglycerate mutase-like"/>
    <property type="match status" value="2"/>
</dbReference>